<protein>
    <submittedName>
        <fullName evidence="2">Uncharacterized protein</fullName>
    </submittedName>
</protein>
<proteinExistence type="predicted"/>
<dbReference type="EMBL" id="KB932206">
    <property type="protein sequence ID" value="KCV69567.1"/>
    <property type="molecule type" value="Genomic_DNA"/>
</dbReference>
<organism evidence="2">
    <name type="scientific">Fonticula alba</name>
    <name type="common">Slime mold</name>
    <dbReference type="NCBI Taxonomy" id="691883"/>
    <lineage>
        <taxon>Eukaryota</taxon>
        <taxon>Rotosphaerida</taxon>
        <taxon>Fonticulaceae</taxon>
        <taxon>Fonticula</taxon>
    </lineage>
</organism>
<feature type="compositionally biased region" description="Polar residues" evidence="1">
    <location>
        <begin position="22"/>
        <end position="33"/>
    </location>
</feature>
<reference evidence="2" key="1">
    <citation type="submission" date="2013-04" db="EMBL/GenBank/DDBJ databases">
        <title>The Genome Sequence of Fonticula alba ATCC 38817.</title>
        <authorList>
            <consortium name="The Broad Institute Genomics Platform"/>
            <person name="Russ C."/>
            <person name="Cuomo C."/>
            <person name="Burger G."/>
            <person name="Gray M.W."/>
            <person name="Holland P.W.H."/>
            <person name="King N."/>
            <person name="Lang F.B.F."/>
            <person name="Roger A.J."/>
            <person name="Ruiz-Trillo I."/>
            <person name="Brown M."/>
            <person name="Walker B."/>
            <person name="Young S."/>
            <person name="Zeng Q."/>
            <person name="Gargeya S."/>
            <person name="Fitzgerald M."/>
            <person name="Haas B."/>
            <person name="Abouelleil A."/>
            <person name="Allen A.W."/>
            <person name="Alvarado L."/>
            <person name="Arachchi H.M."/>
            <person name="Berlin A.M."/>
            <person name="Chapman S.B."/>
            <person name="Gainer-Dewar J."/>
            <person name="Goldberg J."/>
            <person name="Griggs A."/>
            <person name="Gujja S."/>
            <person name="Hansen M."/>
            <person name="Howarth C."/>
            <person name="Imamovic A."/>
            <person name="Ireland A."/>
            <person name="Larimer J."/>
            <person name="McCowan C."/>
            <person name="Murphy C."/>
            <person name="Pearson M."/>
            <person name="Poon T.W."/>
            <person name="Priest M."/>
            <person name="Roberts A."/>
            <person name="Saif S."/>
            <person name="Shea T."/>
            <person name="Sisk P."/>
            <person name="Sykes S."/>
            <person name="Wortman J."/>
            <person name="Nusbaum C."/>
            <person name="Birren B."/>
        </authorList>
    </citation>
    <scope>NUCLEOTIDE SEQUENCE [LARGE SCALE GENOMIC DNA]</scope>
    <source>
        <strain evidence="2">ATCC 38817</strain>
    </source>
</reference>
<accession>A0A058Z7S9</accession>
<dbReference type="GeneID" id="20528714"/>
<dbReference type="RefSeq" id="XP_009496132.1">
    <property type="nucleotide sequence ID" value="XM_009497857.1"/>
</dbReference>
<evidence type="ECO:0000313" key="2">
    <source>
        <dbReference type="EMBL" id="KCV69567.1"/>
    </source>
</evidence>
<sequence length="88" mass="9629">MQVVHQLNAFNRCKQRQRETEATSTAATPNDSTGVGKKVFGYTERPLFPEAQNNGFLASIHTRLFAFWPVTSASTMSAESNIPGPIDG</sequence>
<gene>
    <name evidence="2" type="ORF">H696_03989</name>
</gene>
<dbReference type="Proteomes" id="UP000030693">
    <property type="component" value="Unassembled WGS sequence"/>
</dbReference>
<evidence type="ECO:0000313" key="3">
    <source>
        <dbReference type="Proteomes" id="UP000030693"/>
    </source>
</evidence>
<keyword evidence="3" id="KW-1185">Reference proteome</keyword>
<name>A0A058Z7S9_FONAL</name>
<dbReference type="AlphaFoldDB" id="A0A058Z7S9"/>
<evidence type="ECO:0000256" key="1">
    <source>
        <dbReference type="SAM" id="MobiDB-lite"/>
    </source>
</evidence>
<feature type="region of interest" description="Disordered" evidence="1">
    <location>
        <begin position="14"/>
        <end position="36"/>
    </location>
</feature>